<dbReference type="Proteomes" id="UP000242188">
    <property type="component" value="Unassembled WGS sequence"/>
</dbReference>
<dbReference type="Gene3D" id="2.60.120.40">
    <property type="match status" value="1"/>
</dbReference>
<keyword evidence="3" id="KW-1185">Reference proteome</keyword>
<dbReference type="InterPro" id="IPR001073">
    <property type="entry name" value="C1q_dom"/>
</dbReference>
<evidence type="ECO:0000313" key="2">
    <source>
        <dbReference type="EMBL" id="OWF42157.1"/>
    </source>
</evidence>
<proteinExistence type="predicted"/>
<accession>A0A210Q098</accession>
<sequence>MYHLVGNAAVMLLKTVDGEGEWVCTVWAESLPKWGTSSNTVYLSLNEGQQVYLIARRNLNSYYYASMYTTFSGHFVAPAE</sequence>
<dbReference type="SUPFAM" id="SSF49842">
    <property type="entry name" value="TNF-like"/>
    <property type="match status" value="1"/>
</dbReference>
<dbReference type="EMBL" id="NEDP02005317">
    <property type="protein sequence ID" value="OWF42157.1"/>
    <property type="molecule type" value="Genomic_DNA"/>
</dbReference>
<comment type="caution">
    <text evidence="2">The sequence shown here is derived from an EMBL/GenBank/DDBJ whole genome shotgun (WGS) entry which is preliminary data.</text>
</comment>
<name>A0A210Q098_MIZYE</name>
<dbReference type="PROSITE" id="PS50871">
    <property type="entry name" value="C1Q"/>
    <property type="match status" value="1"/>
</dbReference>
<gene>
    <name evidence="2" type="ORF">KP79_PYT25000</name>
</gene>
<dbReference type="OrthoDB" id="6154955at2759"/>
<dbReference type="AlphaFoldDB" id="A0A210Q098"/>
<evidence type="ECO:0000259" key="1">
    <source>
        <dbReference type="PROSITE" id="PS50871"/>
    </source>
</evidence>
<protein>
    <recommendedName>
        <fullName evidence="1">C1q domain-containing protein</fullName>
    </recommendedName>
</protein>
<evidence type="ECO:0000313" key="3">
    <source>
        <dbReference type="Proteomes" id="UP000242188"/>
    </source>
</evidence>
<reference evidence="2 3" key="1">
    <citation type="journal article" date="2017" name="Nat. Ecol. Evol.">
        <title>Scallop genome provides insights into evolution of bilaterian karyotype and development.</title>
        <authorList>
            <person name="Wang S."/>
            <person name="Zhang J."/>
            <person name="Jiao W."/>
            <person name="Li J."/>
            <person name="Xun X."/>
            <person name="Sun Y."/>
            <person name="Guo X."/>
            <person name="Huan P."/>
            <person name="Dong B."/>
            <person name="Zhang L."/>
            <person name="Hu X."/>
            <person name="Sun X."/>
            <person name="Wang J."/>
            <person name="Zhao C."/>
            <person name="Wang Y."/>
            <person name="Wang D."/>
            <person name="Huang X."/>
            <person name="Wang R."/>
            <person name="Lv J."/>
            <person name="Li Y."/>
            <person name="Zhang Z."/>
            <person name="Liu B."/>
            <person name="Lu W."/>
            <person name="Hui Y."/>
            <person name="Liang J."/>
            <person name="Zhou Z."/>
            <person name="Hou R."/>
            <person name="Li X."/>
            <person name="Liu Y."/>
            <person name="Li H."/>
            <person name="Ning X."/>
            <person name="Lin Y."/>
            <person name="Zhao L."/>
            <person name="Xing Q."/>
            <person name="Dou J."/>
            <person name="Li Y."/>
            <person name="Mao J."/>
            <person name="Guo H."/>
            <person name="Dou H."/>
            <person name="Li T."/>
            <person name="Mu C."/>
            <person name="Jiang W."/>
            <person name="Fu Q."/>
            <person name="Fu X."/>
            <person name="Miao Y."/>
            <person name="Liu J."/>
            <person name="Yu Q."/>
            <person name="Li R."/>
            <person name="Liao H."/>
            <person name="Li X."/>
            <person name="Kong Y."/>
            <person name="Jiang Z."/>
            <person name="Chourrout D."/>
            <person name="Li R."/>
            <person name="Bao Z."/>
        </authorList>
    </citation>
    <scope>NUCLEOTIDE SEQUENCE [LARGE SCALE GENOMIC DNA]</scope>
    <source>
        <strain evidence="2 3">PY_sf001</strain>
    </source>
</reference>
<feature type="domain" description="C1q" evidence="1">
    <location>
        <begin position="1"/>
        <end position="80"/>
    </location>
</feature>
<dbReference type="InterPro" id="IPR008983">
    <property type="entry name" value="Tumour_necrosis_fac-like_dom"/>
</dbReference>
<organism evidence="2 3">
    <name type="scientific">Mizuhopecten yessoensis</name>
    <name type="common">Japanese scallop</name>
    <name type="synonym">Patinopecten yessoensis</name>
    <dbReference type="NCBI Taxonomy" id="6573"/>
    <lineage>
        <taxon>Eukaryota</taxon>
        <taxon>Metazoa</taxon>
        <taxon>Spiralia</taxon>
        <taxon>Lophotrochozoa</taxon>
        <taxon>Mollusca</taxon>
        <taxon>Bivalvia</taxon>
        <taxon>Autobranchia</taxon>
        <taxon>Pteriomorphia</taxon>
        <taxon>Pectinida</taxon>
        <taxon>Pectinoidea</taxon>
        <taxon>Pectinidae</taxon>
        <taxon>Mizuhopecten</taxon>
    </lineage>
</organism>
<dbReference type="Pfam" id="PF00386">
    <property type="entry name" value="C1q"/>
    <property type="match status" value="1"/>
</dbReference>